<keyword evidence="5" id="KW-0808">Transferase</keyword>
<dbReference type="OrthoDB" id="3629907at2"/>
<evidence type="ECO:0000259" key="4">
    <source>
        <dbReference type="Pfam" id="PF17836"/>
    </source>
</evidence>
<feature type="domain" description="PglD N-terminal" evidence="4">
    <location>
        <begin position="160"/>
        <end position="238"/>
    </location>
</feature>
<evidence type="ECO:0000313" key="5">
    <source>
        <dbReference type="EMBL" id="SCG68701.1"/>
    </source>
</evidence>
<dbReference type="PANTHER" id="PTHR43300">
    <property type="entry name" value="ACETYLTRANSFERASE"/>
    <property type="match status" value="1"/>
</dbReference>
<dbReference type="GO" id="GO:0016740">
    <property type="term" value="F:transferase activity"/>
    <property type="evidence" value="ECO:0007669"/>
    <property type="project" value="UniProtKB-KW"/>
</dbReference>
<dbReference type="InterPro" id="IPR011053">
    <property type="entry name" value="Single_hybrid_motif"/>
</dbReference>
<evidence type="ECO:0000313" key="6">
    <source>
        <dbReference type="Proteomes" id="UP000198221"/>
    </source>
</evidence>
<evidence type="ECO:0000256" key="2">
    <source>
        <dbReference type="PIRSR" id="PIRSR620019-2"/>
    </source>
</evidence>
<dbReference type="PANTHER" id="PTHR43300:SF7">
    <property type="entry name" value="UDP-N-ACETYLBACILLOSAMINE N-ACETYLTRANSFERASE"/>
    <property type="match status" value="1"/>
</dbReference>
<dbReference type="InterPro" id="IPR011004">
    <property type="entry name" value="Trimer_LpxA-like_sf"/>
</dbReference>
<dbReference type="Gene3D" id="3.40.50.20">
    <property type="match status" value="1"/>
</dbReference>
<dbReference type="InterPro" id="IPR000089">
    <property type="entry name" value="Biotin_lipoyl"/>
</dbReference>
<accession>A0A1C5JEH2</accession>
<dbReference type="Pfam" id="PF17836">
    <property type="entry name" value="PglD_N"/>
    <property type="match status" value="1"/>
</dbReference>
<keyword evidence="6" id="KW-1185">Reference proteome</keyword>
<dbReference type="Gene3D" id="2.40.50.100">
    <property type="match status" value="1"/>
</dbReference>
<dbReference type="RefSeq" id="WP_089014045.1">
    <property type="nucleotide sequence ID" value="NZ_LT607754.1"/>
</dbReference>
<feature type="binding site" evidence="2">
    <location>
        <position position="228"/>
    </location>
    <ligand>
        <name>substrate</name>
    </ligand>
</feature>
<dbReference type="CDD" id="cd03360">
    <property type="entry name" value="LbH_AT_putative"/>
    <property type="match status" value="1"/>
</dbReference>
<dbReference type="InterPro" id="IPR050179">
    <property type="entry name" value="Trans_hexapeptide_repeat"/>
</dbReference>
<sequence length="375" mass="39410">MKPVIVPTSDVNSEHGVLVAWFVDDGAKVEADTLLAEIETSKAVLEVVAPEAGIVLHLAERLQEVPLSEPIAMLFETSADLTEYVRERETRAAAEAETPAPVRASAKAVRRGEELGVDLSTLQLGRLITVKDVEAAFRETRVDQDALPAPLTAQPGVQRILLIGGALGATQVIDILAGSATQRAVAIVDDDPQRWGGDVHGVPIVGGTDRLAALFDEGAYDAAIIAIGTSVETRRRFREKCAEAGIPLANAIDPTAKIATDVVLGHGNIICAFSHLATGVRMGDNNFLSAYNSFDHHSRIGSDNATGPSCVSSGKVTVGDRVRLGTGIFIEPNVVLGDGVVVASGAVIVRSVPAEHAVKTKVVTTTVVPPRRPGR</sequence>
<dbReference type="Proteomes" id="UP000198221">
    <property type="component" value="Chromosome I"/>
</dbReference>
<dbReference type="EMBL" id="LT607754">
    <property type="protein sequence ID" value="SCG68701.1"/>
    <property type="molecule type" value="Genomic_DNA"/>
</dbReference>
<evidence type="ECO:0000259" key="3">
    <source>
        <dbReference type="Pfam" id="PF00364"/>
    </source>
</evidence>
<dbReference type="PROSITE" id="PS00189">
    <property type="entry name" value="LIPOYL"/>
    <property type="match status" value="1"/>
</dbReference>
<feature type="domain" description="Lipoyl-binding" evidence="3">
    <location>
        <begin position="13"/>
        <end position="72"/>
    </location>
</feature>
<gene>
    <name evidence="5" type="ORF">GA0070613_4495</name>
</gene>
<dbReference type="SUPFAM" id="SSF51230">
    <property type="entry name" value="Single hybrid motif"/>
    <property type="match status" value="1"/>
</dbReference>
<name>A0A1C5JEH2_9ACTN</name>
<dbReference type="Gene3D" id="2.160.10.10">
    <property type="entry name" value="Hexapeptide repeat proteins"/>
    <property type="match status" value="1"/>
</dbReference>
<dbReference type="InterPro" id="IPR003016">
    <property type="entry name" value="2-oxoA_DH_lipoyl-BS"/>
</dbReference>
<proteinExistence type="predicted"/>
<organism evidence="5 6">
    <name type="scientific">Micromonospora inositola</name>
    <dbReference type="NCBI Taxonomy" id="47865"/>
    <lineage>
        <taxon>Bacteria</taxon>
        <taxon>Bacillati</taxon>
        <taxon>Actinomycetota</taxon>
        <taxon>Actinomycetes</taxon>
        <taxon>Micromonosporales</taxon>
        <taxon>Micromonosporaceae</taxon>
        <taxon>Micromonospora</taxon>
    </lineage>
</organism>
<dbReference type="InterPro" id="IPR020019">
    <property type="entry name" value="AcTrfase_PglD-like"/>
</dbReference>
<dbReference type="AlphaFoldDB" id="A0A1C5JEH2"/>
<dbReference type="CDD" id="cd06849">
    <property type="entry name" value="lipoyl_domain"/>
    <property type="match status" value="1"/>
</dbReference>
<protein>
    <submittedName>
        <fullName evidence="5">Transferase hexapeptide (Six repeat-containing protein)</fullName>
    </submittedName>
</protein>
<reference evidence="6" key="1">
    <citation type="submission" date="2016-06" db="EMBL/GenBank/DDBJ databases">
        <authorList>
            <person name="Varghese N."/>
            <person name="Submissions Spin"/>
        </authorList>
    </citation>
    <scope>NUCLEOTIDE SEQUENCE [LARGE SCALE GENOMIC DNA]</scope>
    <source>
        <strain evidence="6">DSM 43819</strain>
    </source>
</reference>
<dbReference type="SUPFAM" id="SSF51161">
    <property type="entry name" value="Trimeric LpxA-like enzymes"/>
    <property type="match status" value="1"/>
</dbReference>
<dbReference type="Pfam" id="PF00364">
    <property type="entry name" value="Biotin_lipoyl"/>
    <property type="match status" value="1"/>
</dbReference>
<dbReference type="InterPro" id="IPR041561">
    <property type="entry name" value="PglD_N"/>
</dbReference>
<evidence type="ECO:0000256" key="1">
    <source>
        <dbReference type="ARBA" id="ARBA00022823"/>
    </source>
</evidence>
<keyword evidence="1" id="KW-0450">Lipoyl</keyword>